<sequence>MTFITVLPLTLESLELSFLSFLHREDNYRNLLQNMRDNLGWRERAAGNRPKLIVFVVETELTTDGAAIDVSHAAMDYMYHHGENPFVEEQIMEVVEGKGTLVDFLDPMYDEEWYYHRIASV</sequence>
<reference evidence="1" key="2">
    <citation type="submission" date="2014-02" db="EMBL/GenBank/DDBJ databases">
        <title>Annotation of the Genome Sequence of Fusarium oxysporum HDV247.</title>
        <authorList>
            <consortium name="The Broad Institute Genomics Platform"/>
            <person name="Ma L.-J."/>
            <person name="Corby-Kistler H."/>
            <person name="Broz K."/>
            <person name="Gale L.R."/>
            <person name="Jonkers W."/>
            <person name="O'Donnell K."/>
            <person name="Ploetz R."/>
            <person name="Steinberg C."/>
            <person name="Schwartz D.C."/>
            <person name="VanEtten H."/>
            <person name="Zhou S."/>
            <person name="Young S.K."/>
            <person name="Zeng Q."/>
            <person name="Gargeya S."/>
            <person name="Fitzgerald M."/>
            <person name="Abouelleil A."/>
            <person name="Alvarado L."/>
            <person name="Chapman S.B."/>
            <person name="Gainer-Dewar J."/>
            <person name="Goldberg J."/>
            <person name="Griggs A."/>
            <person name="Gujja S."/>
            <person name="Hansen M."/>
            <person name="Howarth C."/>
            <person name="Imamovic A."/>
            <person name="Ireland A."/>
            <person name="Larimer J."/>
            <person name="McCowan C."/>
            <person name="Murphy C."/>
            <person name="Pearson M."/>
            <person name="Poon T.W."/>
            <person name="Priest M."/>
            <person name="Roberts A."/>
            <person name="Saif S."/>
            <person name="Shea T."/>
            <person name="Sykes S."/>
            <person name="Wortman J."/>
            <person name="Nusbaum C."/>
            <person name="Birren B."/>
        </authorList>
    </citation>
    <scope>NUCLEOTIDE SEQUENCE</scope>
    <source>
        <strain evidence="1">HDV247</strain>
    </source>
</reference>
<name>W9NBI9_FUSOX</name>
<dbReference type="HOGENOM" id="CLU_2038151_0_0_1"/>
<dbReference type="Proteomes" id="UP000030751">
    <property type="component" value="Unassembled WGS sequence"/>
</dbReference>
<dbReference type="EMBL" id="KI981261">
    <property type="protein sequence ID" value="EXA30153.1"/>
    <property type="molecule type" value="Genomic_DNA"/>
</dbReference>
<reference evidence="1" key="1">
    <citation type="submission" date="2011-10" db="EMBL/GenBank/DDBJ databases">
        <title>The Genome Sequence of Fusarium oxysporum HDV247.</title>
        <authorList>
            <consortium name="The Broad Institute Genome Sequencing Platform"/>
            <person name="Ma L.-J."/>
            <person name="Gale L.R."/>
            <person name="Schwartz D.C."/>
            <person name="Zhou S."/>
            <person name="Corby-Kistler H."/>
            <person name="Young S.K."/>
            <person name="Zeng Q."/>
            <person name="Gargeya S."/>
            <person name="Fitzgerald M."/>
            <person name="Haas B."/>
            <person name="Abouelleil A."/>
            <person name="Alvarado L."/>
            <person name="Arachchi H.M."/>
            <person name="Berlin A."/>
            <person name="Brown A."/>
            <person name="Chapman S.B."/>
            <person name="Chen Z."/>
            <person name="Dunbar C."/>
            <person name="Freedman E."/>
            <person name="Gearin G."/>
            <person name="Goldberg J."/>
            <person name="Griggs A."/>
            <person name="Gujja S."/>
            <person name="Heiman D."/>
            <person name="Howarth C."/>
            <person name="Larson L."/>
            <person name="Lui A."/>
            <person name="MacDonald P.J.P."/>
            <person name="Montmayeur A."/>
            <person name="Murphy C."/>
            <person name="Neiman D."/>
            <person name="Pearson M."/>
            <person name="Priest M."/>
            <person name="Roberts A."/>
            <person name="Saif S."/>
            <person name="Shea T."/>
            <person name="Shenoy N."/>
            <person name="Sisk P."/>
            <person name="Stolte C."/>
            <person name="Sykes S."/>
            <person name="Wortman J."/>
            <person name="Nusbaum C."/>
            <person name="Birren B."/>
        </authorList>
    </citation>
    <scope>NUCLEOTIDE SEQUENCE [LARGE SCALE GENOMIC DNA]</scope>
    <source>
        <strain evidence="1">HDV247</strain>
    </source>
</reference>
<evidence type="ECO:0000313" key="1">
    <source>
        <dbReference type="EMBL" id="EXA30153.1"/>
    </source>
</evidence>
<protein>
    <submittedName>
        <fullName evidence="1">Uncharacterized protein</fullName>
    </submittedName>
</protein>
<dbReference type="AlphaFoldDB" id="W9NBI9"/>
<accession>W9NBI9</accession>
<organism evidence="1">
    <name type="scientific">Fusarium oxysporum f. sp. pisi HDV247</name>
    <dbReference type="NCBI Taxonomy" id="1080344"/>
    <lineage>
        <taxon>Eukaryota</taxon>
        <taxon>Fungi</taxon>
        <taxon>Dikarya</taxon>
        <taxon>Ascomycota</taxon>
        <taxon>Pezizomycotina</taxon>
        <taxon>Sordariomycetes</taxon>
        <taxon>Hypocreomycetidae</taxon>
        <taxon>Hypocreales</taxon>
        <taxon>Nectriaceae</taxon>
        <taxon>Fusarium</taxon>
        <taxon>Fusarium oxysporum species complex</taxon>
    </lineage>
</organism>
<gene>
    <name evidence="1" type="ORF">FOVG_18418</name>
</gene>
<proteinExistence type="predicted"/>